<keyword evidence="6" id="KW-0820">tRNA-binding</keyword>
<dbReference type="GO" id="GO:0003735">
    <property type="term" value="F:structural constituent of ribosome"/>
    <property type="evidence" value="ECO:0007669"/>
    <property type="project" value="InterPro"/>
</dbReference>
<dbReference type="STRING" id="1797291.A2V47_04845"/>
<proteinExistence type="inferred from homology"/>
<dbReference type="CDD" id="cd14869">
    <property type="entry name" value="uS7_Bacteria"/>
    <property type="match status" value="1"/>
</dbReference>
<dbReference type="PANTHER" id="PTHR11205">
    <property type="entry name" value="RIBOSOMAL PROTEIN S7"/>
    <property type="match status" value="1"/>
</dbReference>
<dbReference type="InterPro" id="IPR023798">
    <property type="entry name" value="Ribosomal_uS7_dom"/>
</dbReference>
<dbReference type="GO" id="GO:0006412">
    <property type="term" value="P:translation"/>
    <property type="evidence" value="ECO:0007669"/>
    <property type="project" value="UniProtKB-UniRule"/>
</dbReference>
<dbReference type="PIRSF" id="PIRSF002122">
    <property type="entry name" value="RPS7p_RPS7a_RPS5e_RPS7o"/>
    <property type="match status" value="1"/>
</dbReference>
<evidence type="ECO:0000313" key="9">
    <source>
        <dbReference type="Proteomes" id="UP000177701"/>
    </source>
</evidence>
<dbReference type="Proteomes" id="UP000177701">
    <property type="component" value="Unassembled WGS sequence"/>
</dbReference>
<evidence type="ECO:0000256" key="6">
    <source>
        <dbReference type="HAMAP-Rule" id="MF_00480"/>
    </source>
</evidence>
<evidence type="ECO:0000256" key="4">
    <source>
        <dbReference type="ARBA" id="ARBA00022980"/>
    </source>
</evidence>
<dbReference type="SUPFAM" id="SSF47973">
    <property type="entry name" value="Ribosomal protein S7"/>
    <property type="match status" value="1"/>
</dbReference>
<evidence type="ECO:0000256" key="1">
    <source>
        <dbReference type="ARBA" id="ARBA00007151"/>
    </source>
</evidence>
<feature type="domain" description="Small ribosomal subunit protein uS7" evidence="7">
    <location>
        <begin position="2"/>
        <end position="149"/>
    </location>
</feature>
<dbReference type="FunFam" id="1.10.455.10:FF:000001">
    <property type="entry name" value="30S ribosomal protein S7"/>
    <property type="match status" value="1"/>
</dbReference>
<evidence type="ECO:0000313" key="8">
    <source>
        <dbReference type="EMBL" id="OGD14411.1"/>
    </source>
</evidence>
<dbReference type="GO" id="GO:0015935">
    <property type="term" value="C:small ribosomal subunit"/>
    <property type="evidence" value="ECO:0007669"/>
    <property type="project" value="InterPro"/>
</dbReference>
<keyword evidence="5 6" id="KW-0687">Ribonucleoprotein</keyword>
<name>A0A1F5A799_9BACT</name>
<dbReference type="NCBIfam" id="TIGR01029">
    <property type="entry name" value="rpsG_bact"/>
    <property type="match status" value="1"/>
</dbReference>
<protein>
    <recommendedName>
        <fullName evidence="6">Small ribosomal subunit protein uS7</fullName>
    </recommendedName>
</protein>
<dbReference type="GO" id="GO:0019843">
    <property type="term" value="F:rRNA binding"/>
    <property type="evidence" value="ECO:0007669"/>
    <property type="project" value="UniProtKB-UniRule"/>
</dbReference>
<comment type="similarity">
    <text evidence="1 6">Belongs to the universal ribosomal protein uS7 family.</text>
</comment>
<evidence type="ECO:0000256" key="3">
    <source>
        <dbReference type="ARBA" id="ARBA00022884"/>
    </source>
</evidence>
<dbReference type="EMBL" id="MEYH01000085">
    <property type="protein sequence ID" value="OGD14411.1"/>
    <property type="molecule type" value="Genomic_DNA"/>
</dbReference>
<dbReference type="InterPro" id="IPR000235">
    <property type="entry name" value="Ribosomal_uS7"/>
</dbReference>
<dbReference type="AlphaFoldDB" id="A0A1F5A799"/>
<accession>A0A1F5A799</accession>
<gene>
    <name evidence="6" type="primary">rpsG</name>
    <name evidence="8" type="ORF">A2V47_04845</name>
</gene>
<organism evidence="8 9">
    <name type="scientific">Candidatus Sediminicultor quintus</name>
    <dbReference type="NCBI Taxonomy" id="1797291"/>
    <lineage>
        <taxon>Bacteria</taxon>
        <taxon>Pseudomonadati</taxon>
        <taxon>Atribacterota</taxon>
        <taxon>Candidatus Phoenicimicrobiia</taxon>
        <taxon>Candidatus Pheonicimicrobiales</taxon>
        <taxon>Candidatus Phoenicimicrobiaceae</taxon>
        <taxon>Candidatus Sediminicultor</taxon>
    </lineage>
</organism>
<keyword evidence="2 6" id="KW-0699">rRNA-binding</keyword>
<evidence type="ECO:0000259" key="7">
    <source>
        <dbReference type="Pfam" id="PF00177"/>
    </source>
</evidence>
<comment type="caution">
    <text evidence="8">The sequence shown here is derived from an EMBL/GenBank/DDBJ whole genome shotgun (WGS) entry which is preliminary data.</text>
</comment>
<reference evidence="8 9" key="1">
    <citation type="journal article" date="2016" name="Nat. Commun.">
        <title>Thousands of microbial genomes shed light on interconnected biogeochemical processes in an aquifer system.</title>
        <authorList>
            <person name="Anantharaman K."/>
            <person name="Brown C.T."/>
            <person name="Hug L.A."/>
            <person name="Sharon I."/>
            <person name="Castelle C.J."/>
            <person name="Probst A.J."/>
            <person name="Thomas B.C."/>
            <person name="Singh A."/>
            <person name="Wilkins M.J."/>
            <person name="Karaoz U."/>
            <person name="Brodie E.L."/>
            <person name="Williams K.H."/>
            <person name="Hubbard S.S."/>
            <person name="Banfield J.F."/>
        </authorList>
    </citation>
    <scope>NUCLEOTIDE SEQUENCE [LARGE SCALE GENOMIC DNA]</scope>
</reference>
<dbReference type="InterPro" id="IPR005717">
    <property type="entry name" value="Ribosomal_uS7_bac/org-type"/>
</dbReference>
<keyword evidence="3 6" id="KW-0694">RNA-binding</keyword>
<dbReference type="HAMAP" id="MF_00480_B">
    <property type="entry name" value="Ribosomal_uS7_B"/>
    <property type="match status" value="1"/>
</dbReference>
<dbReference type="GO" id="GO:0000049">
    <property type="term" value="F:tRNA binding"/>
    <property type="evidence" value="ECO:0007669"/>
    <property type="project" value="UniProtKB-UniRule"/>
</dbReference>
<evidence type="ECO:0000256" key="2">
    <source>
        <dbReference type="ARBA" id="ARBA00022730"/>
    </source>
</evidence>
<dbReference type="Gene3D" id="1.10.455.10">
    <property type="entry name" value="Ribosomal protein S7 domain"/>
    <property type="match status" value="1"/>
</dbReference>
<dbReference type="InterPro" id="IPR036823">
    <property type="entry name" value="Ribosomal_uS7_dom_sf"/>
</dbReference>
<sequence length="156" mass="17778">MSRRRRAVKRINIPDSVYHDKNVATFINKLMYDGKKSIAEAIFYRALDIAAKKTKKEPLEVFNQALQNVIPVLEVKSRRVGGASYQIPVEVSPDRRITLGMRWIINFARQKTGKPMHEKLSLELADAANGVGAAVKKKEDTHKMAEANKAFAHYRW</sequence>
<evidence type="ECO:0000256" key="5">
    <source>
        <dbReference type="ARBA" id="ARBA00023274"/>
    </source>
</evidence>
<comment type="function">
    <text evidence="6">One of the primary rRNA binding proteins, it binds directly to 16S rRNA where it nucleates assembly of the head domain of the 30S subunit. Is located at the subunit interface close to the decoding center, probably blocks exit of the E-site tRNA.</text>
</comment>
<dbReference type="Pfam" id="PF00177">
    <property type="entry name" value="Ribosomal_S7"/>
    <property type="match status" value="1"/>
</dbReference>
<keyword evidence="4 6" id="KW-0689">Ribosomal protein</keyword>
<comment type="subunit">
    <text evidence="6">Part of the 30S ribosomal subunit. Contacts proteins S9 and S11.</text>
</comment>